<keyword evidence="3" id="KW-1185">Reference proteome</keyword>
<dbReference type="RefSeq" id="WP_184232855.1">
    <property type="nucleotide sequence ID" value="NZ_JACHMJ010000001.1"/>
</dbReference>
<accession>A0A841AHS5</accession>
<gene>
    <name evidence="2" type="ORF">HD599_000221</name>
</gene>
<dbReference type="EMBL" id="JACHMJ010000001">
    <property type="protein sequence ID" value="MBB5841898.1"/>
    <property type="molecule type" value="Genomic_DNA"/>
</dbReference>
<reference evidence="2 3" key="1">
    <citation type="submission" date="2020-08" db="EMBL/GenBank/DDBJ databases">
        <title>Sequencing the genomes of 1000 actinobacteria strains.</title>
        <authorList>
            <person name="Klenk H.-P."/>
        </authorList>
    </citation>
    <scope>NUCLEOTIDE SEQUENCE [LARGE SCALE GENOMIC DNA]</scope>
    <source>
        <strain evidence="2 3">DSM 105784</strain>
    </source>
</reference>
<evidence type="ECO:0000256" key="1">
    <source>
        <dbReference type="SAM" id="MobiDB-lite"/>
    </source>
</evidence>
<sequence length="176" mass="18279">MSLTTLSACASTSTAGTGGDATTLTLAQTKSPVQLLRNEAASRLDEFVVETVNETEDLSVPCKTAEVDPLGLSRSWTSSVEVSFKPGSAWRVSIVAEDLTVSFEEQGWVASRGAPSAVTYTALKSETSAATIGFTVTTENLETATPAKLQITTKGPCVATGGAESDEVKKLESPVS</sequence>
<proteinExistence type="predicted"/>
<feature type="region of interest" description="Disordered" evidence="1">
    <location>
        <begin position="1"/>
        <end position="21"/>
    </location>
</feature>
<dbReference type="Proteomes" id="UP000536685">
    <property type="component" value="Unassembled WGS sequence"/>
</dbReference>
<protein>
    <submittedName>
        <fullName evidence="2">Uncharacterized protein</fullName>
    </submittedName>
</protein>
<comment type="caution">
    <text evidence="2">The sequence shown here is derived from an EMBL/GenBank/DDBJ whole genome shotgun (WGS) entry which is preliminary data.</text>
</comment>
<dbReference type="AlphaFoldDB" id="A0A841AHS5"/>
<evidence type="ECO:0000313" key="2">
    <source>
        <dbReference type="EMBL" id="MBB5841898.1"/>
    </source>
</evidence>
<evidence type="ECO:0000313" key="3">
    <source>
        <dbReference type="Proteomes" id="UP000536685"/>
    </source>
</evidence>
<organism evidence="2 3">
    <name type="scientific">Conyzicola lurida</name>
    <dbReference type="NCBI Taxonomy" id="1172621"/>
    <lineage>
        <taxon>Bacteria</taxon>
        <taxon>Bacillati</taxon>
        <taxon>Actinomycetota</taxon>
        <taxon>Actinomycetes</taxon>
        <taxon>Micrococcales</taxon>
        <taxon>Microbacteriaceae</taxon>
        <taxon>Conyzicola</taxon>
    </lineage>
</organism>
<name>A0A841AHS5_9MICO</name>